<dbReference type="PANTHER" id="PTHR24230:SF154">
    <property type="entry name" value="G-PROTEIN COUPLED RECEPTORS FAMILY 1 PROFILE DOMAIN-CONTAINING PROTEIN"/>
    <property type="match status" value="1"/>
</dbReference>
<sequence length="787" mass="89054">MSQTNTLGKMVEMSGLDSSKLDLPPERLPSDSIQLLFLLVVLVLGVPSNLLILHRLLILHKTSRKNSSKATFLLLKLHLTVSDLMLLFFYAAPQLAWNITYEWIAGDFLCKFYNYISLASFYLSSNITACIAVDRLRTVLGALQLRKGPRKKRPIHYLLVLAWLLAFSFASPQLVVFETADILTNSTQTWIQCSDVWSFTGICQDRDAFPEWFLTPLAKLLYEVSHLLLVFWVPLLLLLLSYGTIAIRLRQVSSMDPQSHFSSMHGLLLDSKGRSMSMPDAHPHHGTPRLSKRLSLAPVVIRARLRSLSIASRGSDELLSTQGGSLWRRRIREKLFRSTLLIVISHFLFWLPYNISALLSQASSEYQELISLYAYFLNDLQIVITLVNPVLYAISDRYYTFFAMDQYMDNSLDLPPERLPSDSIQLIFLLLVFAVGVPLNVATFRRLLALHKTRRKGSSRAAFVLLKLHLTLSDLMLLFFFVGPQLLWNLTYEWLLGDALCYNYLSMASFYLSSNITVCIAIDRLRTVIAAFQLRKGTRGRQSVLQLVFAAWLLAFALASPQIFVFRTANVLKQTNNTWVQCSDIWKIGRIQNPSNVPEWLLAHEVRLAYEIAHLLLVFWVPLLLLFTIYGTIALRLSDVSSSGQLQSRCSSNQSFLADPSRGSLPDTNALAPEGIRGLMRSISLSPARLKCALSLNSLASRGSEKAGGTPLQGGALWKKRIREKLFRSTLLIVIAHFLFWLPYNLSALLTHASNEYKEMIALHAYFLNDLQVVITLVNPLLYAITE</sequence>
<organism evidence="9 10">
    <name type="scientific">Pristionchus pacificus</name>
    <name type="common">Parasitic nematode worm</name>
    <dbReference type="NCBI Taxonomy" id="54126"/>
    <lineage>
        <taxon>Eukaryota</taxon>
        <taxon>Metazoa</taxon>
        <taxon>Ecdysozoa</taxon>
        <taxon>Nematoda</taxon>
        <taxon>Chromadorea</taxon>
        <taxon>Rhabditida</taxon>
        <taxon>Rhabditina</taxon>
        <taxon>Diplogasteromorpha</taxon>
        <taxon>Diplogasteroidea</taxon>
        <taxon>Neodiplogasteridae</taxon>
        <taxon>Pristionchus</taxon>
    </lineage>
</organism>
<keyword evidence="3" id="KW-0812">Transmembrane</keyword>
<dbReference type="InterPro" id="IPR017452">
    <property type="entry name" value="GPCR_Rhodpsn_7TM"/>
</dbReference>
<dbReference type="Proteomes" id="UP000005239">
    <property type="component" value="Unassembled WGS sequence"/>
</dbReference>
<protein>
    <submittedName>
        <fullName evidence="9">G protein-coupled receptor</fullName>
    </submittedName>
</protein>
<keyword evidence="10" id="KW-1185">Reference proteome</keyword>
<dbReference type="Gene3D" id="1.20.1070.10">
    <property type="entry name" value="Rhodopsin 7-helix transmembrane proteins"/>
    <property type="match status" value="2"/>
</dbReference>
<keyword evidence="4" id="KW-1133">Transmembrane helix</keyword>
<evidence type="ECO:0000256" key="1">
    <source>
        <dbReference type="ARBA" id="ARBA00004651"/>
    </source>
</evidence>
<dbReference type="PRINTS" id="PR00237">
    <property type="entry name" value="GPCRRHODOPSN"/>
</dbReference>
<keyword evidence="5" id="KW-0297">G-protein coupled receptor</keyword>
<dbReference type="GO" id="GO:0007218">
    <property type="term" value="P:neuropeptide signaling pathway"/>
    <property type="evidence" value="ECO:0000318"/>
    <property type="project" value="GO_Central"/>
</dbReference>
<dbReference type="PROSITE" id="PS50262">
    <property type="entry name" value="G_PROTEIN_RECEP_F1_2"/>
    <property type="match status" value="2"/>
</dbReference>
<accession>A0A8R1YG81</accession>
<keyword evidence="6" id="KW-0472">Membrane</keyword>
<evidence type="ECO:0000256" key="8">
    <source>
        <dbReference type="ARBA" id="ARBA00023224"/>
    </source>
</evidence>
<dbReference type="SUPFAM" id="SSF81321">
    <property type="entry name" value="Family A G protein-coupled receptor-like"/>
    <property type="match status" value="2"/>
</dbReference>
<keyword evidence="7" id="KW-0675">Receptor</keyword>
<keyword evidence="2" id="KW-1003">Cell membrane</keyword>
<dbReference type="EnsemblMetazoa" id="PPA23252.1">
    <property type="protein sequence ID" value="PPA23252.1"/>
    <property type="gene ID" value="WBGene00112806"/>
</dbReference>
<dbReference type="GO" id="GO:0008528">
    <property type="term" value="F:G protein-coupled peptide receptor activity"/>
    <property type="evidence" value="ECO:0000318"/>
    <property type="project" value="GO_Central"/>
</dbReference>
<evidence type="ECO:0000256" key="7">
    <source>
        <dbReference type="ARBA" id="ARBA00023170"/>
    </source>
</evidence>
<dbReference type="InterPro" id="IPR000276">
    <property type="entry name" value="GPCR_Rhodpsn"/>
</dbReference>
<reference evidence="9" key="2">
    <citation type="submission" date="2022-06" db="UniProtKB">
        <authorList>
            <consortium name="EnsemblMetazoa"/>
        </authorList>
    </citation>
    <scope>IDENTIFICATION</scope>
    <source>
        <strain evidence="9">PS312</strain>
    </source>
</reference>
<evidence type="ECO:0000256" key="2">
    <source>
        <dbReference type="ARBA" id="ARBA00022475"/>
    </source>
</evidence>
<keyword evidence="8" id="KW-0807">Transducer</keyword>
<reference evidence="10" key="1">
    <citation type="journal article" date="2008" name="Nat. Genet.">
        <title>The Pristionchus pacificus genome provides a unique perspective on nematode lifestyle and parasitism.</title>
        <authorList>
            <person name="Dieterich C."/>
            <person name="Clifton S.W."/>
            <person name="Schuster L.N."/>
            <person name="Chinwalla A."/>
            <person name="Delehaunty K."/>
            <person name="Dinkelacker I."/>
            <person name="Fulton L."/>
            <person name="Fulton R."/>
            <person name="Godfrey J."/>
            <person name="Minx P."/>
            <person name="Mitreva M."/>
            <person name="Roeseler W."/>
            <person name="Tian H."/>
            <person name="Witte H."/>
            <person name="Yang S.P."/>
            <person name="Wilson R.K."/>
            <person name="Sommer R.J."/>
        </authorList>
    </citation>
    <scope>NUCLEOTIDE SEQUENCE [LARGE SCALE GENOMIC DNA]</scope>
    <source>
        <strain evidence="10">PS312</strain>
    </source>
</reference>
<dbReference type="AlphaFoldDB" id="A0A2A6CK41"/>
<dbReference type="Pfam" id="PF00001">
    <property type="entry name" value="7tm_1"/>
    <property type="match status" value="2"/>
</dbReference>
<evidence type="ECO:0000313" key="9">
    <source>
        <dbReference type="EnsemblMetazoa" id="PPA23252.1"/>
    </source>
</evidence>
<comment type="subcellular location">
    <subcellularLocation>
        <location evidence="1">Cell membrane</location>
        <topology evidence="1">Multi-pass membrane protein</topology>
    </subcellularLocation>
</comment>
<evidence type="ECO:0000256" key="5">
    <source>
        <dbReference type="ARBA" id="ARBA00023040"/>
    </source>
</evidence>
<dbReference type="GO" id="GO:0005886">
    <property type="term" value="C:plasma membrane"/>
    <property type="evidence" value="ECO:0000318"/>
    <property type="project" value="GO_Central"/>
</dbReference>
<evidence type="ECO:0000256" key="4">
    <source>
        <dbReference type="ARBA" id="ARBA00022989"/>
    </source>
</evidence>
<evidence type="ECO:0000256" key="6">
    <source>
        <dbReference type="ARBA" id="ARBA00023136"/>
    </source>
</evidence>
<proteinExistence type="predicted"/>
<evidence type="ECO:0000313" key="10">
    <source>
        <dbReference type="Proteomes" id="UP000005239"/>
    </source>
</evidence>
<accession>A0A2A6CK41</accession>
<name>A0A2A6CK41_PRIPA</name>
<evidence type="ECO:0000256" key="3">
    <source>
        <dbReference type="ARBA" id="ARBA00022692"/>
    </source>
</evidence>
<dbReference type="PANTHER" id="PTHR24230">
    <property type="entry name" value="G-PROTEIN COUPLED RECEPTOR"/>
    <property type="match status" value="1"/>
</dbReference>
<gene>
    <name evidence="9" type="primary">WBGene00112806</name>
</gene>